<keyword evidence="5 13" id="KW-0812">Transmembrane</keyword>
<dbReference type="GO" id="GO:0032049">
    <property type="term" value="P:cardiolipin biosynthetic process"/>
    <property type="evidence" value="ECO:0007669"/>
    <property type="project" value="UniProtKB-UniRule"/>
</dbReference>
<evidence type="ECO:0000256" key="8">
    <source>
        <dbReference type="ARBA" id="ARBA00023098"/>
    </source>
</evidence>
<keyword evidence="7 13" id="KW-1133">Transmembrane helix</keyword>
<dbReference type="HOGENOM" id="CLU_038053_1_0_6"/>
<feature type="active site" evidence="13">
    <location>
        <position position="406"/>
    </location>
</feature>
<keyword evidence="2 13" id="KW-1003">Cell membrane</keyword>
<comment type="similarity">
    <text evidence="13">Belongs to the phospholipase D family. Cardiolipin synthase subfamily. ClsA sub-subfamily.</text>
</comment>
<dbReference type="AlphaFoldDB" id="A0A024ECN3"/>
<dbReference type="FunFam" id="3.30.870.10:FF:000021">
    <property type="entry name" value="Cardiolipin synthase"/>
    <property type="match status" value="1"/>
</dbReference>
<dbReference type="InterPro" id="IPR030840">
    <property type="entry name" value="CL_synthase_A"/>
</dbReference>
<dbReference type="InterPro" id="IPR027379">
    <property type="entry name" value="CLS_N"/>
</dbReference>
<evidence type="ECO:0000256" key="9">
    <source>
        <dbReference type="ARBA" id="ARBA00023136"/>
    </source>
</evidence>
<dbReference type="Gene3D" id="3.30.870.10">
    <property type="entry name" value="Endonuclease Chain A"/>
    <property type="match status" value="2"/>
</dbReference>
<dbReference type="SMART" id="SM00155">
    <property type="entry name" value="PLDc"/>
    <property type="match status" value="2"/>
</dbReference>
<dbReference type="PANTHER" id="PTHR21248">
    <property type="entry name" value="CARDIOLIPIN SYNTHASE"/>
    <property type="match status" value="1"/>
</dbReference>
<feature type="transmembrane region" description="Helical" evidence="13">
    <location>
        <begin position="17"/>
        <end position="40"/>
    </location>
</feature>
<feature type="active site" evidence="13">
    <location>
        <position position="234"/>
    </location>
</feature>
<evidence type="ECO:0000256" key="13">
    <source>
        <dbReference type="HAMAP-Rule" id="MF_00190"/>
    </source>
</evidence>
<evidence type="ECO:0000256" key="6">
    <source>
        <dbReference type="ARBA" id="ARBA00022737"/>
    </source>
</evidence>
<evidence type="ECO:0000256" key="4">
    <source>
        <dbReference type="ARBA" id="ARBA00022679"/>
    </source>
</evidence>
<gene>
    <name evidence="13" type="primary">clsA</name>
    <name evidence="15" type="ORF">OU5_3493</name>
</gene>
<sequence>MNLQEQGCPMDYFGPHIFGYMIALLHTLGLIAAIHAVLTVRTAQGAIAWALSLIFMPYLTLIPYLVFGRSTFDGYIKARRQANEEMRKAISELNWRPWVEEALTARASNAYASLRAMPKLGRMPCLANNEVRLLINGQATFDAIFEAIDNAKEAVLIQFFIIHDDRLGQRLQTLLLKKAAEGVAIHLLYDRIGSHSLPHSYVQPLRDAGVEVKAFATRSGWLNRFQVNFRNHRKIVVVDGILGFVGGHNVGDEYMGEKPPLAPWRDTHVRVCGPVVACMQESFAEDWFWAARSLPPLILPDVYPDDGVLCQLLASGPADSYETCSLFFVEAIHAATERVWITSPYFIPDEAVFAALRLAALRGVDVRLLLPSRPDHRIVYAASSLYAFEAVRAGVRVFRYAPGFLHQKVVLIDSEISAIGSANLDNRSFRLNFEVMLLTVDSAFAAEVEQMLNDDFAQAHEIAKEESRETRRLQQVGMRIARLISPIL</sequence>
<dbReference type="InterPro" id="IPR025202">
    <property type="entry name" value="PLD-like_dom"/>
</dbReference>
<dbReference type="Proteomes" id="UP000026913">
    <property type="component" value="Chromosome"/>
</dbReference>
<dbReference type="HAMAP" id="MF_00190">
    <property type="entry name" value="Cardiolipin_synth_ClsA"/>
    <property type="match status" value="1"/>
</dbReference>
<name>A0A024ECN3_9PSED</name>
<protein>
    <recommendedName>
        <fullName evidence="13">Cardiolipin synthase A</fullName>
        <shortName evidence="13">CL synthase</shortName>
        <ecNumber evidence="13">2.7.8.-</ecNumber>
    </recommendedName>
</protein>
<evidence type="ECO:0000259" key="14">
    <source>
        <dbReference type="PROSITE" id="PS50035"/>
    </source>
</evidence>
<evidence type="ECO:0000256" key="7">
    <source>
        <dbReference type="ARBA" id="ARBA00022989"/>
    </source>
</evidence>
<dbReference type="Pfam" id="PF13396">
    <property type="entry name" value="PLDc_N"/>
    <property type="match status" value="1"/>
</dbReference>
<keyword evidence="6" id="KW-0677">Repeat</keyword>
<evidence type="ECO:0000256" key="11">
    <source>
        <dbReference type="ARBA" id="ARBA00023264"/>
    </source>
</evidence>
<evidence type="ECO:0000313" key="16">
    <source>
        <dbReference type="Proteomes" id="UP000026913"/>
    </source>
</evidence>
<reference evidence="15 16" key="1">
    <citation type="journal article" date="2012" name="J. Bacteriol.">
        <title>Genome sequence of cold-adapted Pseudomonas mandelii strain JR-1.</title>
        <authorList>
            <person name="Jang S.H."/>
            <person name="Kim J."/>
            <person name="Kim J."/>
            <person name="Hong S."/>
            <person name="Lee C."/>
        </authorList>
    </citation>
    <scope>NUCLEOTIDE SEQUENCE [LARGE SCALE GENOMIC DNA]</scope>
    <source>
        <strain evidence="15 16">JR-1</strain>
    </source>
</reference>
<feature type="domain" description="PLD phosphodiesterase" evidence="14">
    <location>
        <begin position="401"/>
        <end position="428"/>
    </location>
</feature>
<evidence type="ECO:0000256" key="5">
    <source>
        <dbReference type="ARBA" id="ARBA00022692"/>
    </source>
</evidence>
<feature type="active site" evidence="13">
    <location>
        <position position="239"/>
    </location>
</feature>
<dbReference type="NCBIfam" id="TIGR04265">
    <property type="entry name" value="bac_cardiolipin"/>
    <property type="match status" value="1"/>
</dbReference>
<evidence type="ECO:0000313" key="15">
    <source>
        <dbReference type="EMBL" id="AHZ70572.1"/>
    </source>
</evidence>
<dbReference type="PANTHER" id="PTHR21248:SF22">
    <property type="entry name" value="PHOSPHOLIPASE D"/>
    <property type="match status" value="1"/>
</dbReference>
<keyword evidence="9 13" id="KW-0472">Membrane</keyword>
<dbReference type="SUPFAM" id="SSF56024">
    <property type="entry name" value="Phospholipase D/nuclease"/>
    <property type="match status" value="2"/>
</dbReference>
<evidence type="ECO:0000256" key="12">
    <source>
        <dbReference type="ARBA" id="ARBA00057569"/>
    </source>
</evidence>
<keyword evidence="11 13" id="KW-1208">Phospholipid metabolism</keyword>
<dbReference type="InterPro" id="IPR001736">
    <property type="entry name" value="PLipase_D/transphosphatidylase"/>
</dbReference>
<dbReference type="FunFam" id="3.30.870.10:FF:000014">
    <property type="entry name" value="Cardiolipin synthase"/>
    <property type="match status" value="1"/>
</dbReference>
<keyword evidence="3 13" id="KW-0444">Lipid biosynthesis</keyword>
<dbReference type="EC" id="2.7.8.-" evidence="13"/>
<comment type="subcellular location">
    <subcellularLocation>
        <location evidence="1 13">Cell membrane</location>
        <topology evidence="1 13">Multi-pass membrane protein</topology>
    </subcellularLocation>
</comment>
<dbReference type="PROSITE" id="PS50035">
    <property type="entry name" value="PLD"/>
    <property type="match status" value="2"/>
</dbReference>
<dbReference type="GO" id="GO:0005886">
    <property type="term" value="C:plasma membrane"/>
    <property type="evidence" value="ECO:0007669"/>
    <property type="project" value="UniProtKB-SubCell"/>
</dbReference>
<feature type="domain" description="PLD phosphodiesterase" evidence="14">
    <location>
        <begin position="227"/>
        <end position="254"/>
    </location>
</feature>
<feature type="active site" evidence="13">
    <location>
        <position position="232"/>
    </location>
</feature>
<evidence type="ECO:0000256" key="3">
    <source>
        <dbReference type="ARBA" id="ARBA00022516"/>
    </source>
</evidence>
<keyword evidence="4 13" id="KW-0808">Transferase</keyword>
<comment type="catalytic activity">
    <reaction evidence="13">
        <text>2 a 1,2-diacyl-sn-glycero-3-phospho-(1'-sn-glycerol) = a cardiolipin + glycerol</text>
        <dbReference type="Rhea" id="RHEA:31451"/>
        <dbReference type="ChEBI" id="CHEBI:17754"/>
        <dbReference type="ChEBI" id="CHEBI:62237"/>
        <dbReference type="ChEBI" id="CHEBI:64716"/>
    </reaction>
</comment>
<feature type="active site" evidence="13">
    <location>
        <position position="413"/>
    </location>
</feature>
<organism evidence="15 16">
    <name type="scientific">Pseudomonas mandelii JR-1</name>
    <dbReference type="NCBI Taxonomy" id="1147786"/>
    <lineage>
        <taxon>Bacteria</taxon>
        <taxon>Pseudomonadati</taxon>
        <taxon>Pseudomonadota</taxon>
        <taxon>Gammaproteobacteria</taxon>
        <taxon>Pseudomonadales</taxon>
        <taxon>Pseudomonadaceae</taxon>
        <taxon>Pseudomonas</taxon>
    </lineage>
</organism>
<dbReference type="InterPro" id="IPR022924">
    <property type="entry name" value="Cardiolipin_synthase"/>
</dbReference>
<dbReference type="GO" id="GO:0008808">
    <property type="term" value="F:cardiolipin synthase activity"/>
    <property type="evidence" value="ECO:0007669"/>
    <property type="project" value="UniProtKB-UniRule"/>
</dbReference>
<feature type="active site" evidence="13">
    <location>
        <position position="408"/>
    </location>
</feature>
<evidence type="ECO:0000256" key="10">
    <source>
        <dbReference type="ARBA" id="ARBA00023209"/>
    </source>
</evidence>
<dbReference type="EMBL" id="CP005960">
    <property type="protein sequence ID" value="AHZ70572.1"/>
    <property type="molecule type" value="Genomic_DNA"/>
</dbReference>
<dbReference type="Pfam" id="PF13091">
    <property type="entry name" value="PLDc_2"/>
    <property type="match status" value="2"/>
</dbReference>
<dbReference type="KEGG" id="pman:OU5_3493"/>
<dbReference type="CDD" id="cd09155">
    <property type="entry name" value="PLDc_PaCLS_like_1"/>
    <property type="match status" value="1"/>
</dbReference>
<proteinExistence type="inferred from homology"/>
<evidence type="ECO:0000256" key="2">
    <source>
        <dbReference type="ARBA" id="ARBA00022475"/>
    </source>
</evidence>
<keyword evidence="8 13" id="KW-0443">Lipid metabolism</keyword>
<feature type="transmembrane region" description="Helical" evidence="13">
    <location>
        <begin position="47"/>
        <end position="67"/>
    </location>
</feature>
<comment type="function">
    <text evidence="12 13">Catalyzes the reversible phosphatidyl group transfer from one phosphatidylglycerol molecule to another to form cardiolipin (CL) (diphosphatidylglycerol) and glycerol.</text>
</comment>
<keyword evidence="10 13" id="KW-0594">Phospholipid biosynthesis</keyword>
<accession>A0A024ECN3</accession>
<evidence type="ECO:0000256" key="1">
    <source>
        <dbReference type="ARBA" id="ARBA00004651"/>
    </source>
</evidence>